<protein>
    <recommendedName>
        <fullName evidence="4">Sulfatase-modifying factor enzyme-like domain-containing protein</fullName>
    </recommendedName>
</protein>
<dbReference type="InterPro" id="IPR016187">
    <property type="entry name" value="CTDL_fold"/>
</dbReference>
<gene>
    <name evidence="5" type="primary">RvY_14275-1</name>
    <name evidence="5" type="synonym">RvY_14275.1</name>
    <name evidence="5" type="ORF">RvY_14275</name>
</gene>
<dbReference type="OrthoDB" id="659at2759"/>
<feature type="chain" id="PRO_5008898786" description="Sulfatase-modifying factor enzyme-like domain-containing protein" evidence="3">
    <location>
        <begin position="23"/>
        <end position="385"/>
    </location>
</feature>
<evidence type="ECO:0000256" key="2">
    <source>
        <dbReference type="SAM" id="MobiDB-lite"/>
    </source>
</evidence>
<dbReference type="PANTHER" id="PTHR23150:SF19">
    <property type="entry name" value="FORMYLGLYCINE-GENERATING ENZYME"/>
    <property type="match status" value="1"/>
</dbReference>
<dbReference type="InterPro" id="IPR051043">
    <property type="entry name" value="Sulfatase_Mod_Factor_Kinase"/>
</dbReference>
<dbReference type="Gene3D" id="3.90.1580.10">
    <property type="entry name" value="paralog of FGE (formylglycine-generating enzyme)"/>
    <property type="match status" value="1"/>
</dbReference>
<name>A0A1D1VSG0_RAMVA</name>
<proteinExistence type="inferred from homology"/>
<evidence type="ECO:0000313" key="5">
    <source>
        <dbReference type="EMBL" id="GAV03911.1"/>
    </source>
</evidence>
<dbReference type="InterPro" id="IPR042095">
    <property type="entry name" value="SUMF_sf"/>
</dbReference>
<dbReference type="GO" id="GO:0120147">
    <property type="term" value="F:formylglycine-generating oxidase activity"/>
    <property type="evidence" value="ECO:0007669"/>
    <property type="project" value="TreeGrafter"/>
</dbReference>
<keyword evidence="3" id="KW-0732">Signal</keyword>
<dbReference type="Pfam" id="PF03781">
    <property type="entry name" value="FGE-sulfatase"/>
    <property type="match status" value="1"/>
</dbReference>
<keyword evidence="6" id="KW-1185">Reference proteome</keyword>
<evidence type="ECO:0000259" key="4">
    <source>
        <dbReference type="Pfam" id="PF03781"/>
    </source>
</evidence>
<dbReference type="AlphaFoldDB" id="A0A1D1VSG0"/>
<comment type="similarity">
    <text evidence="1">Belongs to the sulfatase-modifying factor family.</text>
</comment>
<dbReference type="PANTHER" id="PTHR23150">
    <property type="entry name" value="SULFATASE MODIFYING FACTOR 1, 2"/>
    <property type="match status" value="1"/>
</dbReference>
<feature type="region of interest" description="Disordered" evidence="2">
    <location>
        <begin position="49"/>
        <end position="98"/>
    </location>
</feature>
<feature type="domain" description="Sulfatase-modifying factor enzyme-like" evidence="4">
    <location>
        <begin position="101"/>
        <end position="380"/>
    </location>
</feature>
<evidence type="ECO:0000256" key="3">
    <source>
        <dbReference type="SAM" id="SignalP"/>
    </source>
</evidence>
<dbReference type="STRING" id="947166.A0A1D1VSG0"/>
<dbReference type="EMBL" id="BDGG01000010">
    <property type="protein sequence ID" value="GAV03911.1"/>
    <property type="molecule type" value="Genomic_DNA"/>
</dbReference>
<evidence type="ECO:0000256" key="1">
    <source>
        <dbReference type="ARBA" id="ARBA00005310"/>
    </source>
</evidence>
<dbReference type="InterPro" id="IPR005532">
    <property type="entry name" value="SUMF_dom"/>
</dbReference>
<sequence length="385" mass="42634">MNFTFRILLLLSFLCLSRSSASEKSLSLEDSCSAKDAEDGKAGCGCGSNALKRDLPASNPHPHAKQASLEDDESIVSDESGLNDKLSQPEAAKDKEDVIRGMKLIPGGKFTMGTDDPHFPADGEGPARPVIVDQFYMDETEVPNADFAQFVEDTGYKTDSEKYGNSFVFFGQMTEAQQEPVKESVAAAPWWYNTPTASWKSPEGTESDLRDRQDHPVVHVSWNDAVAYCKWKGKRLPTEAEWEFACRGGAENQLFPWGNKLLRKGGQHGANIWQGDFPLNNTGEDGFKWTAPVDSLPPNKFGLKQMTGNVWEWTADYWNVHHQKTKEPVKNPKGPKSGEEKVKKGGSFLCHKSYCYRYRCAARSQNGLDSAASNLGFRCAADVEA</sequence>
<dbReference type="GO" id="GO:0005783">
    <property type="term" value="C:endoplasmic reticulum"/>
    <property type="evidence" value="ECO:0007669"/>
    <property type="project" value="TreeGrafter"/>
</dbReference>
<organism evidence="5 6">
    <name type="scientific">Ramazzottius varieornatus</name>
    <name type="common">Water bear</name>
    <name type="synonym">Tardigrade</name>
    <dbReference type="NCBI Taxonomy" id="947166"/>
    <lineage>
        <taxon>Eukaryota</taxon>
        <taxon>Metazoa</taxon>
        <taxon>Ecdysozoa</taxon>
        <taxon>Tardigrada</taxon>
        <taxon>Eutardigrada</taxon>
        <taxon>Parachela</taxon>
        <taxon>Hypsibioidea</taxon>
        <taxon>Ramazzottiidae</taxon>
        <taxon>Ramazzottius</taxon>
    </lineage>
</organism>
<dbReference type="Proteomes" id="UP000186922">
    <property type="component" value="Unassembled WGS sequence"/>
</dbReference>
<reference evidence="5 6" key="1">
    <citation type="journal article" date="2016" name="Nat. Commun.">
        <title>Extremotolerant tardigrade genome and improved radiotolerance of human cultured cells by tardigrade-unique protein.</title>
        <authorList>
            <person name="Hashimoto T."/>
            <person name="Horikawa D.D."/>
            <person name="Saito Y."/>
            <person name="Kuwahara H."/>
            <person name="Kozuka-Hata H."/>
            <person name="Shin-I T."/>
            <person name="Minakuchi Y."/>
            <person name="Ohishi K."/>
            <person name="Motoyama A."/>
            <person name="Aizu T."/>
            <person name="Enomoto A."/>
            <person name="Kondo K."/>
            <person name="Tanaka S."/>
            <person name="Hara Y."/>
            <person name="Koshikawa S."/>
            <person name="Sagara H."/>
            <person name="Miura T."/>
            <person name="Yokobori S."/>
            <person name="Miyagawa K."/>
            <person name="Suzuki Y."/>
            <person name="Kubo T."/>
            <person name="Oyama M."/>
            <person name="Kohara Y."/>
            <person name="Fujiyama A."/>
            <person name="Arakawa K."/>
            <person name="Katayama T."/>
            <person name="Toyoda A."/>
            <person name="Kunieda T."/>
        </authorList>
    </citation>
    <scope>NUCLEOTIDE SEQUENCE [LARGE SCALE GENOMIC DNA]</scope>
    <source>
        <strain evidence="5 6">YOKOZUNA-1</strain>
    </source>
</reference>
<dbReference type="SUPFAM" id="SSF56436">
    <property type="entry name" value="C-type lectin-like"/>
    <property type="match status" value="1"/>
</dbReference>
<evidence type="ECO:0000313" key="6">
    <source>
        <dbReference type="Proteomes" id="UP000186922"/>
    </source>
</evidence>
<accession>A0A1D1VSG0</accession>
<feature type="signal peptide" evidence="3">
    <location>
        <begin position="1"/>
        <end position="22"/>
    </location>
</feature>
<comment type="caution">
    <text evidence="5">The sequence shown here is derived from an EMBL/GenBank/DDBJ whole genome shotgun (WGS) entry which is preliminary data.</text>
</comment>